<dbReference type="STRING" id="1590841.A0A2R6PIU0"/>
<organism evidence="1 2">
    <name type="scientific">Actinidia chinensis var. chinensis</name>
    <name type="common">Chinese soft-hair kiwi</name>
    <dbReference type="NCBI Taxonomy" id="1590841"/>
    <lineage>
        <taxon>Eukaryota</taxon>
        <taxon>Viridiplantae</taxon>
        <taxon>Streptophyta</taxon>
        <taxon>Embryophyta</taxon>
        <taxon>Tracheophyta</taxon>
        <taxon>Spermatophyta</taxon>
        <taxon>Magnoliopsida</taxon>
        <taxon>eudicotyledons</taxon>
        <taxon>Gunneridae</taxon>
        <taxon>Pentapetalae</taxon>
        <taxon>asterids</taxon>
        <taxon>Ericales</taxon>
        <taxon>Actinidiaceae</taxon>
        <taxon>Actinidia</taxon>
    </lineage>
</organism>
<dbReference type="AlphaFoldDB" id="A0A2R6PIU0"/>
<dbReference type="FunCoup" id="A0A2R6PIU0">
    <property type="interactions" value="292"/>
</dbReference>
<accession>A0A2R6PIU0</accession>
<dbReference type="OrthoDB" id="778453at2759"/>
<evidence type="ECO:0000313" key="1">
    <source>
        <dbReference type="EMBL" id="PSR91801.1"/>
    </source>
</evidence>
<dbReference type="PANTHER" id="PTHR36800:SF1">
    <property type="entry name" value="POLYAMINE-MODULATED FACTOR 1-BINDING PROTEIN"/>
    <property type="match status" value="1"/>
</dbReference>
<dbReference type="InParanoid" id="A0A2R6PIU0"/>
<dbReference type="PANTHER" id="PTHR36800">
    <property type="entry name" value="POLYAMINE-MODULATED FACTOR 1-BINDING PROTEIN"/>
    <property type="match status" value="1"/>
</dbReference>
<keyword evidence="2" id="KW-1185">Reference proteome</keyword>
<proteinExistence type="predicted"/>
<protein>
    <submittedName>
        <fullName evidence="1">Kinectin like</fullName>
    </submittedName>
</protein>
<reference evidence="2" key="2">
    <citation type="journal article" date="2018" name="BMC Genomics">
        <title>A manually annotated Actinidia chinensis var. chinensis (kiwifruit) genome highlights the challenges associated with draft genomes and gene prediction in plants.</title>
        <authorList>
            <person name="Pilkington S.M."/>
            <person name="Crowhurst R."/>
            <person name="Hilario E."/>
            <person name="Nardozza S."/>
            <person name="Fraser L."/>
            <person name="Peng Y."/>
            <person name="Gunaseelan K."/>
            <person name="Simpson R."/>
            <person name="Tahir J."/>
            <person name="Deroles S.C."/>
            <person name="Templeton K."/>
            <person name="Luo Z."/>
            <person name="Davy M."/>
            <person name="Cheng C."/>
            <person name="McNeilage M."/>
            <person name="Scaglione D."/>
            <person name="Liu Y."/>
            <person name="Zhang Q."/>
            <person name="Datson P."/>
            <person name="De Silva N."/>
            <person name="Gardiner S.E."/>
            <person name="Bassett H."/>
            <person name="Chagne D."/>
            <person name="McCallum J."/>
            <person name="Dzierzon H."/>
            <person name="Deng C."/>
            <person name="Wang Y.Y."/>
            <person name="Barron L."/>
            <person name="Manako K."/>
            <person name="Bowen J."/>
            <person name="Foster T.M."/>
            <person name="Erridge Z.A."/>
            <person name="Tiffin H."/>
            <person name="Waite C.N."/>
            <person name="Davies K.M."/>
            <person name="Grierson E.P."/>
            <person name="Laing W.A."/>
            <person name="Kirk R."/>
            <person name="Chen X."/>
            <person name="Wood M."/>
            <person name="Montefiori M."/>
            <person name="Brummell D.A."/>
            <person name="Schwinn K.E."/>
            <person name="Catanach A."/>
            <person name="Fullerton C."/>
            <person name="Li D."/>
            <person name="Meiyalaghan S."/>
            <person name="Nieuwenhuizen N."/>
            <person name="Read N."/>
            <person name="Prakash R."/>
            <person name="Hunter D."/>
            <person name="Zhang H."/>
            <person name="McKenzie M."/>
            <person name="Knabel M."/>
            <person name="Harris A."/>
            <person name="Allan A.C."/>
            <person name="Gleave A."/>
            <person name="Chen A."/>
            <person name="Janssen B.J."/>
            <person name="Plunkett B."/>
            <person name="Ampomah-Dwamena C."/>
            <person name="Voogd C."/>
            <person name="Leif D."/>
            <person name="Lafferty D."/>
            <person name="Souleyre E.J.F."/>
            <person name="Varkonyi-Gasic E."/>
            <person name="Gambi F."/>
            <person name="Hanley J."/>
            <person name="Yao J.L."/>
            <person name="Cheung J."/>
            <person name="David K.M."/>
            <person name="Warren B."/>
            <person name="Marsh K."/>
            <person name="Snowden K.C."/>
            <person name="Lin-Wang K."/>
            <person name="Brian L."/>
            <person name="Martinez-Sanchez M."/>
            <person name="Wang M."/>
            <person name="Ileperuma N."/>
            <person name="Macnee N."/>
            <person name="Campin R."/>
            <person name="McAtee P."/>
            <person name="Drummond R.S.M."/>
            <person name="Espley R.V."/>
            <person name="Ireland H.S."/>
            <person name="Wu R."/>
            <person name="Atkinson R.G."/>
            <person name="Karunairetnam S."/>
            <person name="Bulley S."/>
            <person name="Chunkath S."/>
            <person name="Hanley Z."/>
            <person name="Storey R."/>
            <person name="Thrimawithana A.H."/>
            <person name="Thomson S."/>
            <person name="David C."/>
            <person name="Testolin R."/>
            <person name="Huang H."/>
            <person name="Hellens R.P."/>
            <person name="Schaffer R.J."/>
        </authorList>
    </citation>
    <scope>NUCLEOTIDE SEQUENCE [LARGE SCALE GENOMIC DNA]</scope>
    <source>
        <strain evidence="2">cv. Red5</strain>
    </source>
</reference>
<dbReference type="EMBL" id="NKQK01000025">
    <property type="protein sequence ID" value="PSR91801.1"/>
    <property type="molecule type" value="Genomic_DNA"/>
</dbReference>
<dbReference type="Proteomes" id="UP000241394">
    <property type="component" value="Chromosome LG25"/>
</dbReference>
<sequence length="101" mass="11307">MEPKAAMASSPPPHEGQLLQRSEANSQLSTIVFDLSQQVQAAMENMLKMINEIDENSTGIMEGIAKCKDNALERRKTLEEQKENFQKAAFTVLDILNNKDI</sequence>
<gene>
    <name evidence="1" type="ORF">CEY00_Acc29148</name>
</gene>
<dbReference type="OMA" id="IMENMFK"/>
<reference evidence="1 2" key="1">
    <citation type="submission" date="2017-07" db="EMBL/GenBank/DDBJ databases">
        <title>An improved, manually edited Actinidia chinensis var. chinensis (kiwifruit) genome highlights the challenges associated with draft genomes and gene prediction in plants.</title>
        <authorList>
            <person name="Pilkington S."/>
            <person name="Crowhurst R."/>
            <person name="Hilario E."/>
            <person name="Nardozza S."/>
            <person name="Fraser L."/>
            <person name="Peng Y."/>
            <person name="Gunaseelan K."/>
            <person name="Simpson R."/>
            <person name="Tahir J."/>
            <person name="Deroles S."/>
            <person name="Templeton K."/>
            <person name="Luo Z."/>
            <person name="Davy M."/>
            <person name="Cheng C."/>
            <person name="Mcneilage M."/>
            <person name="Scaglione D."/>
            <person name="Liu Y."/>
            <person name="Zhang Q."/>
            <person name="Datson P."/>
            <person name="De Silva N."/>
            <person name="Gardiner S."/>
            <person name="Bassett H."/>
            <person name="Chagne D."/>
            <person name="Mccallum J."/>
            <person name="Dzierzon H."/>
            <person name="Deng C."/>
            <person name="Wang Y.-Y."/>
            <person name="Barron N."/>
            <person name="Manako K."/>
            <person name="Bowen J."/>
            <person name="Foster T."/>
            <person name="Erridge Z."/>
            <person name="Tiffin H."/>
            <person name="Waite C."/>
            <person name="Davies K."/>
            <person name="Grierson E."/>
            <person name="Laing W."/>
            <person name="Kirk R."/>
            <person name="Chen X."/>
            <person name="Wood M."/>
            <person name="Montefiori M."/>
            <person name="Brummell D."/>
            <person name="Schwinn K."/>
            <person name="Catanach A."/>
            <person name="Fullerton C."/>
            <person name="Li D."/>
            <person name="Meiyalaghan S."/>
            <person name="Nieuwenhuizen N."/>
            <person name="Read N."/>
            <person name="Prakash R."/>
            <person name="Hunter D."/>
            <person name="Zhang H."/>
            <person name="Mckenzie M."/>
            <person name="Knabel M."/>
            <person name="Harris A."/>
            <person name="Allan A."/>
            <person name="Chen A."/>
            <person name="Janssen B."/>
            <person name="Plunkett B."/>
            <person name="Dwamena C."/>
            <person name="Voogd C."/>
            <person name="Leif D."/>
            <person name="Lafferty D."/>
            <person name="Souleyre E."/>
            <person name="Varkonyi-Gasic E."/>
            <person name="Gambi F."/>
            <person name="Hanley J."/>
            <person name="Yao J.-L."/>
            <person name="Cheung J."/>
            <person name="David K."/>
            <person name="Warren B."/>
            <person name="Marsh K."/>
            <person name="Snowden K."/>
            <person name="Lin-Wang K."/>
            <person name="Brian L."/>
            <person name="Martinez-Sanchez M."/>
            <person name="Wang M."/>
            <person name="Ileperuma N."/>
            <person name="Macnee N."/>
            <person name="Campin R."/>
            <person name="Mcatee P."/>
            <person name="Drummond R."/>
            <person name="Espley R."/>
            <person name="Ireland H."/>
            <person name="Wu R."/>
            <person name="Atkinson R."/>
            <person name="Karunairetnam S."/>
            <person name="Bulley S."/>
            <person name="Chunkath S."/>
            <person name="Hanley Z."/>
            <person name="Storey R."/>
            <person name="Thrimawithana A."/>
            <person name="Thomson S."/>
            <person name="David C."/>
            <person name="Testolin R."/>
        </authorList>
    </citation>
    <scope>NUCLEOTIDE SEQUENCE [LARGE SCALE GENOMIC DNA]</scope>
    <source>
        <strain evidence="2">cv. Red5</strain>
        <tissue evidence="1">Young leaf</tissue>
    </source>
</reference>
<comment type="caution">
    <text evidence="1">The sequence shown here is derived from an EMBL/GenBank/DDBJ whole genome shotgun (WGS) entry which is preliminary data.</text>
</comment>
<evidence type="ECO:0000313" key="2">
    <source>
        <dbReference type="Proteomes" id="UP000241394"/>
    </source>
</evidence>
<name>A0A2R6PIU0_ACTCC</name>
<dbReference type="Gramene" id="PSR91801">
    <property type="protein sequence ID" value="PSR91801"/>
    <property type="gene ID" value="CEY00_Acc29148"/>
</dbReference>